<dbReference type="RefSeq" id="WP_378065492.1">
    <property type="nucleotide sequence ID" value="NZ_JBHSBL010000005.1"/>
</dbReference>
<feature type="domain" description="Histidine kinase" evidence="8">
    <location>
        <begin position="729"/>
        <end position="934"/>
    </location>
</feature>
<evidence type="ECO:0000259" key="8">
    <source>
        <dbReference type="PROSITE" id="PS50109"/>
    </source>
</evidence>
<dbReference type="InterPro" id="IPR036890">
    <property type="entry name" value="HATPase_C_sf"/>
</dbReference>
<evidence type="ECO:0000259" key="9">
    <source>
        <dbReference type="PROSITE" id="PS50112"/>
    </source>
</evidence>
<dbReference type="InterPro" id="IPR000700">
    <property type="entry name" value="PAS-assoc_C"/>
</dbReference>
<dbReference type="SMART" id="SM00388">
    <property type="entry name" value="HisKA"/>
    <property type="match status" value="1"/>
</dbReference>
<dbReference type="InterPro" id="IPR003594">
    <property type="entry name" value="HATPase_dom"/>
</dbReference>
<dbReference type="SMART" id="SM00086">
    <property type="entry name" value="PAC"/>
    <property type="match status" value="2"/>
</dbReference>
<proteinExistence type="predicted"/>
<dbReference type="SUPFAM" id="SSF55874">
    <property type="entry name" value="ATPase domain of HSP90 chaperone/DNA topoisomerase II/histidine kinase"/>
    <property type="match status" value="1"/>
</dbReference>
<sequence>MRSPEVDEISVSERAELERLRQVISTGPTGFVSIDSGGIVRTWNDSAVRLLGWEPGEIIGRPLADVLIPEDMRGAHTAGMARYLASGEPRVIGKPVSLPAVHRDGHRIELEFTIWPSWVGGERQFYAFMRDMSEQRAAEEQTARHTRVLLATVEAQRAVTAAAHDRDEALRVVADQVRTAFPAAVGAAVELMAGDFAGVGALAGYTGLINVAARPGSLGSEAIAGRRVVRCADTRTDDRVDRAACERAGVRSMCAAPLYSGDRLIGVVKVAGGEPDAFDGVDGQHLELLAASLASTLRYVDDYARSATLLAERTVALNALEASETRFRLTFENSPLGVALSSVDEASFGRYLQVNPAMTTITGYSADELSRMSFHDLHHPDEVEDTDRALRRMIVSGPDAVRGERRYLHKDGRTIWVAVRVAVVHSGDGVPSYVVVQVEDITAQRVADARLHRQAALLELIPAAVIVRRLDGTILWWNNGAGSLYGWTAEAARGRRTHRLFSTTFESGSREDQEAALDGAGHWEGQMRHLTATGRVVTVLSRQVVYQPQHGDGEAAVLEINTDVTAVRAAEQALAVNEQRFRAQFTHSAVGQVIRALDGSLIAVNKAFARMLGRRVEDMVGRIVDDELLDQDDRAHMHNEIAGLFAGDAASYTHETRLRHAGGHWVDVEATVSLVRDSQDRPKHLIVVVNDISQRRIAERARDHAAAALAERNTALEVANQLKLDIIGMLGHEISNPLSAILGYSDLLTDDVDADSQAAMAVTVISRQAQRLDEIVREVLSMVSIDAGNLSAVRGEVSLHAGIRQALESTGNTGVPVTGPDVTLRFNPGHLQQVLVNLLSNATKYAGGATGIRIEPASGGRVLLRVEDRGPGVPEEFRPRLFDRLTRAERDTAVRGTGLGLYIVRSLARANHGEVRHEPYPAGGSVFILEAETV</sequence>
<dbReference type="Pfam" id="PF08448">
    <property type="entry name" value="PAS_4"/>
    <property type="match status" value="1"/>
</dbReference>
<dbReference type="Gene3D" id="3.30.450.40">
    <property type="match status" value="1"/>
</dbReference>
<dbReference type="SMART" id="SM00091">
    <property type="entry name" value="PAS"/>
    <property type="match status" value="4"/>
</dbReference>
<dbReference type="Pfam" id="PF08447">
    <property type="entry name" value="PAS_3"/>
    <property type="match status" value="2"/>
</dbReference>
<dbReference type="CDD" id="cd00130">
    <property type="entry name" value="PAS"/>
    <property type="match status" value="4"/>
</dbReference>
<dbReference type="SUPFAM" id="SSF55781">
    <property type="entry name" value="GAF domain-like"/>
    <property type="match status" value="1"/>
</dbReference>
<dbReference type="Gene3D" id="3.30.565.10">
    <property type="entry name" value="Histidine kinase-like ATPase, C-terminal domain"/>
    <property type="match status" value="1"/>
</dbReference>
<dbReference type="InterPro" id="IPR036097">
    <property type="entry name" value="HisK_dim/P_sf"/>
</dbReference>
<dbReference type="EMBL" id="JBHSBL010000005">
    <property type="protein sequence ID" value="MFC4064470.1"/>
    <property type="molecule type" value="Genomic_DNA"/>
</dbReference>
<dbReference type="SMART" id="SM00387">
    <property type="entry name" value="HATPase_c"/>
    <property type="match status" value="1"/>
</dbReference>
<dbReference type="InterPro" id="IPR013656">
    <property type="entry name" value="PAS_4"/>
</dbReference>
<evidence type="ECO:0000256" key="7">
    <source>
        <dbReference type="ARBA" id="ARBA00023012"/>
    </source>
</evidence>
<dbReference type="EC" id="2.7.13.3" evidence="3"/>
<organism evidence="11 12">
    <name type="scientific">Actinoplanes subglobosus</name>
    <dbReference type="NCBI Taxonomy" id="1547892"/>
    <lineage>
        <taxon>Bacteria</taxon>
        <taxon>Bacillati</taxon>
        <taxon>Actinomycetota</taxon>
        <taxon>Actinomycetes</taxon>
        <taxon>Micromonosporales</taxon>
        <taxon>Micromonosporaceae</taxon>
        <taxon>Actinoplanes</taxon>
    </lineage>
</organism>
<keyword evidence="5" id="KW-0808">Transferase</keyword>
<evidence type="ECO:0000256" key="1">
    <source>
        <dbReference type="ARBA" id="ARBA00000085"/>
    </source>
</evidence>
<dbReference type="CDD" id="cd00075">
    <property type="entry name" value="HATPase"/>
    <property type="match status" value="1"/>
</dbReference>
<dbReference type="Gene3D" id="3.30.450.20">
    <property type="entry name" value="PAS domain"/>
    <property type="match status" value="4"/>
</dbReference>
<comment type="catalytic activity">
    <reaction evidence="1">
        <text>ATP + protein L-histidine = ADP + protein N-phospho-L-histidine.</text>
        <dbReference type="EC" id="2.7.13.3"/>
    </reaction>
</comment>
<dbReference type="PROSITE" id="PS50113">
    <property type="entry name" value="PAC"/>
    <property type="match status" value="2"/>
</dbReference>
<evidence type="ECO:0000259" key="10">
    <source>
        <dbReference type="PROSITE" id="PS50113"/>
    </source>
</evidence>
<keyword evidence="12" id="KW-1185">Reference proteome</keyword>
<dbReference type="PANTHER" id="PTHR43304">
    <property type="entry name" value="PHYTOCHROME-LIKE PROTEIN CPH1"/>
    <property type="match status" value="1"/>
</dbReference>
<dbReference type="InterPro" id="IPR029016">
    <property type="entry name" value="GAF-like_dom_sf"/>
</dbReference>
<dbReference type="Proteomes" id="UP001595867">
    <property type="component" value="Unassembled WGS sequence"/>
</dbReference>
<dbReference type="Gene3D" id="1.10.287.130">
    <property type="match status" value="1"/>
</dbReference>
<evidence type="ECO:0000313" key="11">
    <source>
        <dbReference type="EMBL" id="MFC4064470.1"/>
    </source>
</evidence>
<evidence type="ECO:0000256" key="2">
    <source>
        <dbReference type="ARBA" id="ARBA00004236"/>
    </source>
</evidence>
<dbReference type="PROSITE" id="PS50109">
    <property type="entry name" value="HIS_KIN"/>
    <property type="match status" value="1"/>
</dbReference>
<dbReference type="InterPro" id="IPR052162">
    <property type="entry name" value="Sensor_kinase/Photoreceptor"/>
</dbReference>
<reference evidence="12" key="1">
    <citation type="journal article" date="2019" name="Int. J. Syst. Evol. Microbiol.">
        <title>The Global Catalogue of Microorganisms (GCM) 10K type strain sequencing project: providing services to taxonomists for standard genome sequencing and annotation.</title>
        <authorList>
            <consortium name="The Broad Institute Genomics Platform"/>
            <consortium name="The Broad Institute Genome Sequencing Center for Infectious Disease"/>
            <person name="Wu L."/>
            <person name="Ma J."/>
        </authorList>
    </citation>
    <scope>NUCLEOTIDE SEQUENCE [LARGE SCALE GENOMIC DNA]</scope>
    <source>
        <strain evidence="12">TBRC 5832</strain>
    </source>
</reference>
<dbReference type="Pfam" id="PF00989">
    <property type="entry name" value="PAS"/>
    <property type="match status" value="1"/>
</dbReference>
<dbReference type="Pfam" id="PF02518">
    <property type="entry name" value="HATPase_c"/>
    <property type="match status" value="1"/>
</dbReference>
<accession>A0ABV8IRP4</accession>
<dbReference type="Pfam" id="PF00512">
    <property type="entry name" value="HisKA"/>
    <property type="match status" value="1"/>
</dbReference>
<gene>
    <name evidence="11" type="ORF">ACFO0C_05985</name>
</gene>
<dbReference type="InterPro" id="IPR004358">
    <property type="entry name" value="Sig_transdc_His_kin-like_C"/>
</dbReference>
<dbReference type="SUPFAM" id="SSF55785">
    <property type="entry name" value="PYP-like sensor domain (PAS domain)"/>
    <property type="match status" value="4"/>
</dbReference>
<feature type="domain" description="PAS" evidence="9">
    <location>
        <begin position="577"/>
        <end position="648"/>
    </location>
</feature>
<comment type="caution">
    <text evidence="11">The sequence shown here is derived from an EMBL/GenBank/DDBJ whole genome shotgun (WGS) entry which is preliminary data.</text>
</comment>
<feature type="domain" description="PAS" evidence="9">
    <location>
        <begin position="450"/>
        <end position="495"/>
    </location>
</feature>
<name>A0ABV8IRP4_9ACTN</name>
<dbReference type="CDD" id="cd00082">
    <property type="entry name" value="HisKA"/>
    <property type="match status" value="1"/>
</dbReference>
<dbReference type="InterPro" id="IPR003661">
    <property type="entry name" value="HisK_dim/P_dom"/>
</dbReference>
<keyword evidence="6" id="KW-0418">Kinase</keyword>
<evidence type="ECO:0000256" key="5">
    <source>
        <dbReference type="ARBA" id="ARBA00022679"/>
    </source>
</evidence>
<dbReference type="SUPFAM" id="SSF47384">
    <property type="entry name" value="Homodimeric domain of signal transducing histidine kinase"/>
    <property type="match status" value="1"/>
</dbReference>
<feature type="domain" description="PAS" evidence="9">
    <location>
        <begin position="323"/>
        <end position="397"/>
    </location>
</feature>
<dbReference type="InterPro" id="IPR001610">
    <property type="entry name" value="PAC"/>
</dbReference>
<dbReference type="InterPro" id="IPR003018">
    <property type="entry name" value="GAF"/>
</dbReference>
<dbReference type="PRINTS" id="PR00344">
    <property type="entry name" value="BCTRLSENSOR"/>
</dbReference>
<evidence type="ECO:0000256" key="4">
    <source>
        <dbReference type="ARBA" id="ARBA00022553"/>
    </source>
</evidence>
<feature type="domain" description="PAS" evidence="9">
    <location>
        <begin position="16"/>
        <end position="87"/>
    </location>
</feature>
<comment type="subcellular location">
    <subcellularLocation>
        <location evidence="2">Cell membrane</location>
    </subcellularLocation>
</comment>
<dbReference type="Pfam" id="PF13185">
    <property type="entry name" value="GAF_2"/>
    <property type="match status" value="1"/>
</dbReference>
<protein>
    <recommendedName>
        <fullName evidence="3">histidine kinase</fullName>
        <ecNumber evidence="3">2.7.13.3</ecNumber>
    </recommendedName>
</protein>
<dbReference type="SMART" id="SM00065">
    <property type="entry name" value="GAF"/>
    <property type="match status" value="1"/>
</dbReference>
<evidence type="ECO:0000256" key="6">
    <source>
        <dbReference type="ARBA" id="ARBA00022777"/>
    </source>
</evidence>
<evidence type="ECO:0000256" key="3">
    <source>
        <dbReference type="ARBA" id="ARBA00012438"/>
    </source>
</evidence>
<feature type="domain" description="PAC" evidence="10">
    <location>
        <begin position="652"/>
        <end position="704"/>
    </location>
</feature>
<dbReference type="InterPro" id="IPR005467">
    <property type="entry name" value="His_kinase_dom"/>
</dbReference>
<keyword evidence="7" id="KW-0902">Two-component regulatory system</keyword>
<dbReference type="InterPro" id="IPR013767">
    <property type="entry name" value="PAS_fold"/>
</dbReference>
<dbReference type="PROSITE" id="PS50112">
    <property type="entry name" value="PAS"/>
    <property type="match status" value="4"/>
</dbReference>
<dbReference type="NCBIfam" id="TIGR00229">
    <property type="entry name" value="sensory_box"/>
    <property type="match status" value="4"/>
</dbReference>
<evidence type="ECO:0000313" key="12">
    <source>
        <dbReference type="Proteomes" id="UP001595867"/>
    </source>
</evidence>
<dbReference type="InterPro" id="IPR035965">
    <property type="entry name" value="PAS-like_dom_sf"/>
</dbReference>
<dbReference type="InterPro" id="IPR000014">
    <property type="entry name" value="PAS"/>
</dbReference>
<dbReference type="InterPro" id="IPR013655">
    <property type="entry name" value="PAS_fold_3"/>
</dbReference>
<keyword evidence="4" id="KW-0597">Phosphoprotein</keyword>
<dbReference type="PANTHER" id="PTHR43304:SF1">
    <property type="entry name" value="PAC DOMAIN-CONTAINING PROTEIN"/>
    <property type="match status" value="1"/>
</dbReference>
<feature type="domain" description="PAC" evidence="10">
    <location>
        <begin position="401"/>
        <end position="453"/>
    </location>
</feature>